<organism evidence="2 3">
    <name type="scientific">Filimonas zeae</name>
    <dbReference type="NCBI Taxonomy" id="1737353"/>
    <lineage>
        <taxon>Bacteria</taxon>
        <taxon>Pseudomonadati</taxon>
        <taxon>Bacteroidota</taxon>
        <taxon>Chitinophagia</taxon>
        <taxon>Chitinophagales</taxon>
        <taxon>Chitinophagaceae</taxon>
        <taxon>Filimonas</taxon>
    </lineage>
</organism>
<comment type="caution">
    <text evidence="2">The sequence shown here is derived from an EMBL/GenBank/DDBJ whole genome shotgun (WGS) entry which is preliminary data.</text>
</comment>
<evidence type="ECO:0000313" key="3">
    <source>
        <dbReference type="Proteomes" id="UP000627292"/>
    </source>
</evidence>
<proteinExistence type="predicted"/>
<feature type="transmembrane region" description="Helical" evidence="1">
    <location>
        <begin position="38"/>
        <end position="59"/>
    </location>
</feature>
<dbReference type="EMBL" id="BMIB01000001">
    <property type="protein sequence ID" value="GGH56938.1"/>
    <property type="molecule type" value="Genomic_DNA"/>
</dbReference>
<accession>A0A917MQE0</accession>
<gene>
    <name evidence="2" type="ORF">GCM10011379_01080</name>
</gene>
<reference evidence="2" key="2">
    <citation type="submission" date="2020-09" db="EMBL/GenBank/DDBJ databases">
        <authorList>
            <person name="Sun Q."/>
            <person name="Zhou Y."/>
        </authorList>
    </citation>
    <scope>NUCLEOTIDE SEQUENCE</scope>
    <source>
        <strain evidence="2">CGMCC 1.15290</strain>
    </source>
</reference>
<feature type="transmembrane region" description="Helical" evidence="1">
    <location>
        <begin position="66"/>
        <end position="84"/>
    </location>
</feature>
<keyword evidence="1" id="KW-0472">Membrane</keyword>
<protein>
    <submittedName>
        <fullName evidence="2">Membrane protein</fullName>
    </submittedName>
</protein>
<feature type="transmembrane region" description="Helical" evidence="1">
    <location>
        <begin position="96"/>
        <end position="123"/>
    </location>
</feature>
<feature type="transmembrane region" description="Helical" evidence="1">
    <location>
        <begin position="188"/>
        <end position="206"/>
    </location>
</feature>
<dbReference type="InterPro" id="IPR009793">
    <property type="entry name" value="DUF1361"/>
</dbReference>
<keyword evidence="3" id="KW-1185">Reference proteome</keyword>
<reference evidence="2" key="1">
    <citation type="journal article" date="2014" name="Int. J. Syst. Evol. Microbiol.">
        <title>Complete genome sequence of Corynebacterium casei LMG S-19264T (=DSM 44701T), isolated from a smear-ripened cheese.</title>
        <authorList>
            <consortium name="US DOE Joint Genome Institute (JGI-PGF)"/>
            <person name="Walter F."/>
            <person name="Albersmeier A."/>
            <person name="Kalinowski J."/>
            <person name="Ruckert C."/>
        </authorList>
    </citation>
    <scope>NUCLEOTIDE SEQUENCE</scope>
    <source>
        <strain evidence="2">CGMCC 1.15290</strain>
    </source>
</reference>
<name>A0A917MQE0_9BACT</name>
<keyword evidence="1" id="KW-1133">Transmembrane helix</keyword>
<sequence>MKLRKLTPLEKMLSLSVLFTMALLAARCLYMQRLTYAFYIWNTFLAILPFLFSRALAAIKVWNTKALVLLLCWLAFFPNAAYIVTDLFHYTERPPVPAWFDLLLVTTAAWNGLLLGVLSLMQVEQYLQLHLRQKWVSVLVLVSCLLCGYGVYIGRFLRFNTWHVFTHPDRLLYAIGSHLVRPYEHARVWAFTVLFGCMFGLVYFTLKHLKNRPLGVV</sequence>
<dbReference type="RefSeq" id="WP_188949641.1">
    <property type="nucleotide sequence ID" value="NZ_BMIB01000001.1"/>
</dbReference>
<dbReference type="Pfam" id="PF07099">
    <property type="entry name" value="DUF1361"/>
    <property type="match status" value="1"/>
</dbReference>
<feature type="transmembrane region" description="Helical" evidence="1">
    <location>
        <begin position="135"/>
        <end position="154"/>
    </location>
</feature>
<evidence type="ECO:0000256" key="1">
    <source>
        <dbReference type="SAM" id="Phobius"/>
    </source>
</evidence>
<keyword evidence="1" id="KW-0812">Transmembrane</keyword>
<dbReference type="AlphaFoldDB" id="A0A917MQE0"/>
<evidence type="ECO:0000313" key="2">
    <source>
        <dbReference type="EMBL" id="GGH56938.1"/>
    </source>
</evidence>
<dbReference type="Proteomes" id="UP000627292">
    <property type="component" value="Unassembled WGS sequence"/>
</dbReference>